<gene>
    <name evidence="2" type="ORF">VFH_I310160</name>
</gene>
<protein>
    <submittedName>
        <fullName evidence="2">Uncharacterized protein</fullName>
    </submittedName>
</protein>
<keyword evidence="3" id="KW-1185">Reference proteome</keyword>
<feature type="compositionally biased region" description="Low complexity" evidence="1">
    <location>
        <begin position="182"/>
        <end position="192"/>
    </location>
</feature>
<dbReference type="AlphaFoldDB" id="A0AAV0YP26"/>
<evidence type="ECO:0000313" key="2">
    <source>
        <dbReference type="EMBL" id="CAI8587654.1"/>
    </source>
</evidence>
<dbReference type="EMBL" id="OX451736">
    <property type="protein sequence ID" value="CAI8587654.1"/>
    <property type="molecule type" value="Genomic_DNA"/>
</dbReference>
<name>A0AAV0YP26_VICFA</name>
<evidence type="ECO:0000313" key="3">
    <source>
        <dbReference type="Proteomes" id="UP001157006"/>
    </source>
</evidence>
<reference evidence="2 3" key="1">
    <citation type="submission" date="2023-01" db="EMBL/GenBank/DDBJ databases">
        <authorList>
            <person name="Kreplak J."/>
        </authorList>
    </citation>
    <scope>NUCLEOTIDE SEQUENCE [LARGE SCALE GENOMIC DNA]</scope>
</reference>
<dbReference type="Proteomes" id="UP001157006">
    <property type="component" value="Chromosome 1L"/>
</dbReference>
<organism evidence="2 3">
    <name type="scientific">Vicia faba</name>
    <name type="common">Broad bean</name>
    <name type="synonym">Faba vulgaris</name>
    <dbReference type="NCBI Taxonomy" id="3906"/>
    <lineage>
        <taxon>Eukaryota</taxon>
        <taxon>Viridiplantae</taxon>
        <taxon>Streptophyta</taxon>
        <taxon>Embryophyta</taxon>
        <taxon>Tracheophyta</taxon>
        <taxon>Spermatophyta</taxon>
        <taxon>Magnoliopsida</taxon>
        <taxon>eudicotyledons</taxon>
        <taxon>Gunneridae</taxon>
        <taxon>Pentapetalae</taxon>
        <taxon>rosids</taxon>
        <taxon>fabids</taxon>
        <taxon>Fabales</taxon>
        <taxon>Fabaceae</taxon>
        <taxon>Papilionoideae</taxon>
        <taxon>50 kb inversion clade</taxon>
        <taxon>NPAAA clade</taxon>
        <taxon>Hologalegina</taxon>
        <taxon>IRL clade</taxon>
        <taxon>Fabeae</taxon>
        <taxon>Vicia</taxon>
    </lineage>
</organism>
<accession>A0AAV0YP26</accession>
<feature type="region of interest" description="Disordered" evidence="1">
    <location>
        <begin position="181"/>
        <end position="208"/>
    </location>
</feature>
<evidence type="ECO:0000256" key="1">
    <source>
        <dbReference type="SAM" id="MobiDB-lite"/>
    </source>
</evidence>
<proteinExistence type="predicted"/>
<sequence length="208" mass="23011">MMYLCVFRLNESMYGILQDMTLYAMALRHRKWVLLPSKYGTEGVVELTQGRKDKSFALTPTRVAKVGRGPTAELHSIDMSVIIEKRVGHRLFTEDERPAEGHESPRKSVDQSKVSRPSLLFSLVLERGFEGGGLKEVVPSRIQKDRRLHYVQGLTTVESVDRVEADVVDSIADETISLAECSGGEVESVESGPETDLSSSVSEGPPFA</sequence>